<name>A0ABN6KFP6_9LEPT</name>
<sequence>MSVKNICMNSTISVKSKFALILPLVFSSFCTYYSYSHDLKPTPSLVGQKIGVTVLKNLDTNHYAAHGASVAMESLIPGIKAAIQELNKDGENFIYLDALGENYDYDFTQEYREFTKRNIIELRYAFKNEYSYKVFTYLTLGLVPTSDRYRWVFTPIYYDNQGVKKELPQIEIDPYSEYYGLVLFPFWLFQSKGVIESYTKDAIQSAISAALQSIPKAERGDYAGNYQIKQLPFRMKRLLSPYGALLSIGLNSPNISSIWYPKDFYNGCRVQLKFLNTSDKQIIVSTSQFWLVAGGKEYQALQNVEIQQKTYSGSYFTTNKLNYPLGMQHTMEPKSAPFTGIDVVFEYPMNEKPSLLRWKNPNHPNEIVEIVIPEIRK</sequence>
<accession>A0ABN6KFP6</accession>
<evidence type="ECO:0000313" key="2">
    <source>
        <dbReference type="Proteomes" id="UP000245263"/>
    </source>
</evidence>
<keyword evidence="2" id="KW-1185">Reference proteome</keyword>
<proteinExistence type="predicted"/>
<protein>
    <recommendedName>
        <fullName evidence="3">Lipoprotein</fullName>
    </recommendedName>
</protein>
<dbReference type="EMBL" id="AP025028">
    <property type="protein sequence ID" value="BDA78468.1"/>
    <property type="molecule type" value="Genomic_DNA"/>
</dbReference>
<evidence type="ECO:0008006" key="3">
    <source>
        <dbReference type="Google" id="ProtNLM"/>
    </source>
</evidence>
<gene>
    <name evidence="1" type="ORF">LPTSP3_g13980</name>
</gene>
<reference evidence="1 2" key="1">
    <citation type="submission" date="2021-08" db="EMBL/GenBank/DDBJ databases">
        <title>Complete genome sequence of Leptospira kobayashii strain E30.</title>
        <authorList>
            <person name="Nakao R."/>
            <person name="Nakamura S."/>
            <person name="Masuzawa T."/>
            <person name="Koizumi N."/>
        </authorList>
    </citation>
    <scope>NUCLEOTIDE SEQUENCE [LARGE SCALE GENOMIC DNA]</scope>
    <source>
        <strain evidence="1 2">E30</strain>
    </source>
</reference>
<evidence type="ECO:0000313" key="1">
    <source>
        <dbReference type="EMBL" id="BDA78468.1"/>
    </source>
</evidence>
<dbReference type="Proteomes" id="UP000245263">
    <property type="component" value="Chromosome 1"/>
</dbReference>
<organism evidence="1 2">
    <name type="scientific">Leptospira kobayashii</name>
    <dbReference type="NCBI Taxonomy" id="1917830"/>
    <lineage>
        <taxon>Bacteria</taxon>
        <taxon>Pseudomonadati</taxon>
        <taxon>Spirochaetota</taxon>
        <taxon>Spirochaetia</taxon>
        <taxon>Leptospirales</taxon>
        <taxon>Leptospiraceae</taxon>
        <taxon>Leptospira</taxon>
    </lineage>
</organism>